<gene>
    <name evidence="1" type="ORF">MANES_S013600</name>
</gene>
<proteinExistence type="predicted"/>
<reference evidence="1" key="1">
    <citation type="submission" date="2016-02" db="EMBL/GenBank/DDBJ databases">
        <title>WGS assembly of Manihot esculenta.</title>
        <authorList>
            <person name="Bredeson J.V."/>
            <person name="Prochnik S.E."/>
            <person name="Lyons J.B."/>
            <person name="Schmutz J."/>
            <person name="Grimwood J."/>
            <person name="Vrebalov J."/>
            <person name="Bart R.S."/>
            <person name="Amuge T."/>
            <person name="Ferguson M.E."/>
            <person name="Green R."/>
            <person name="Putnam N."/>
            <person name="Stites J."/>
            <person name="Rounsley S."/>
            <person name="Rokhsar D.S."/>
        </authorList>
    </citation>
    <scope>NUCLEOTIDE SEQUENCE [LARGE SCALE GENOMIC DNA]</scope>
    <source>
        <tissue evidence="1">Leaf</tissue>
    </source>
</reference>
<evidence type="ECO:0008006" key="2">
    <source>
        <dbReference type="Google" id="ProtNLM"/>
    </source>
</evidence>
<dbReference type="EMBL" id="KV450453">
    <property type="protein sequence ID" value="OAY22288.1"/>
    <property type="molecule type" value="Genomic_DNA"/>
</dbReference>
<protein>
    <recommendedName>
        <fullName evidence="2">UBN2 domain-containing protein</fullName>
    </recommendedName>
</protein>
<dbReference type="AlphaFoldDB" id="A0A199UCW3"/>
<name>A0A199UCW3_MANES</name>
<dbReference type="Pfam" id="PF14223">
    <property type="entry name" value="Retrotran_gag_2"/>
    <property type="match status" value="1"/>
</dbReference>
<dbReference type="PANTHER" id="PTHR35317:SF10">
    <property type="entry name" value="RNA-DIRECTED DNA POLYMERASE"/>
    <property type="match status" value="1"/>
</dbReference>
<evidence type="ECO:0000313" key="1">
    <source>
        <dbReference type="EMBL" id="OAY22288.1"/>
    </source>
</evidence>
<dbReference type="PANTHER" id="PTHR35317">
    <property type="entry name" value="OS04G0629600 PROTEIN"/>
    <property type="match status" value="1"/>
</dbReference>
<accession>A0A199UCW3</accession>
<sequence>MTIANNIKFTLLSTENQNAKDVLKLVEEKFHSANRALAGTLMAKLTTMKFDGSKSMQQYVLDMTNTTARLKSLGIIVDVSFLVQFIMNSLPTEYGAFHINYNVLKNKWNIDELSNKLIQEEEELKK</sequence>
<organism evidence="1">
    <name type="scientific">Manihot esculenta</name>
    <name type="common">Cassava</name>
    <name type="synonym">Jatropha manihot</name>
    <dbReference type="NCBI Taxonomy" id="3983"/>
    <lineage>
        <taxon>Eukaryota</taxon>
        <taxon>Viridiplantae</taxon>
        <taxon>Streptophyta</taxon>
        <taxon>Embryophyta</taxon>
        <taxon>Tracheophyta</taxon>
        <taxon>Spermatophyta</taxon>
        <taxon>Magnoliopsida</taxon>
        <taxon>eudicotyledons</taxon>
        <taxon>Gunneridae</taxon>
        <taxon>Pentapetalae</taxon>
        <taxon>rosids</taxon>
        <taxon>fabids</taxon>
        <taxon>Malpighiales</taxon>
        <taxon>Euphorbiaceae</taxon>
        <taxon>Crotonoideae</taxon>
        <taxon>Manihoteae</taxon>
        <taxon>Manihot</taxon>
    </lineage>
</organism>